<dbReference type="RefSeq" id="WP_330927847.1">
    <property type="nucleotide sequence ID" value="NZ_CP119075.1"/>
</dbReference>
<dbReference type="InterPro" id="IPR036291">
    <property type="entry name" value="NAD(P)-bd_dom_sf"/>
</dbReference>
<keyword evidence="3" id="KW-1185">Reference proteome</keyword>
<dbReference type="InterPro" id="IPR001509">
    <property type="entry name" value="Epimerase_deHydtase"/>
</dbReference>
<protein>
    <submittedName>
        <fullName evidence="2">NAD(P)-dependent oxidoreductase</fullName>
    </submittedName>
</protein>
<dbReference type="KEGG" id="slom:PXH66_05760"/>
<proteinExistence type="predicted"/>
<dbReference type="Gene3D" id="3.40.50.720">
    <property type="entry name" value="NAD(P)-binding Rossmann-like Domain"/>
    <property type="match status" value="1"/>
</dbReference>
<evidence type="ECO:0000313" key="2">
    <source>
        <dbReference type="EMBL" id="WED66351.1"/>
    </source>
</evidence>
<name>A0AAF0CQY5_9BACT</name>
<sequence>MKVIVTGATGFIGRQVVTSLQRCGHEVIGVGRSQINLFDPVAVDDFVAAQKPKGLIHLAWDTTPGVYWETPQNLRWTAGSLLLFESFARHGGRRAVVAGTSAEYQWGDNADLDESKTPLVADSLYGVSKNALHQILAFWAQGVDVSLAWGRIFCTFGPHEKEGRLIPKLIAQLQRGKEFRFDSGSLVRDFLYVEDLGAAFAALFESEVKGAVNLASGEALSIREIVTFLSESLRQSEKVRFDVLPDPVGQASRVVASINRLTTEVGWTPEISTRDRLGQTCSWWIDEMNK</sequence>
<dbReference type="AlphaFoldDB" id="A0AAF0CQY5"/>
<dbReference type="PANTHER" id="PTHR43245">
    <property type="entry name" value="BIFUNCTIONAL POLYMYXIN RESISTANCE PROTEIN ARNA"/>
    <property type="match status" value="1"/>
</dbReference>
<organism evidence="2 3">
    <name type="scientific">Synoicihabitans lomoniglobus</name>
    <dbReference type="NCBI Taxonomy" id="2909285"/>
    <lineage>
        <taxon>Bacteria</taxon>
        <taxon>Pseudomonadati</taxon>
        <taxon>Verrucomicrobiota</taxon>
        <taxon>Opitutia</taxon>
        <taxon>Opitutales</taxon>
        <taxon>Opitutaceae</taxon>
        <taxon>Synoicihabitans</taxon>
    </lineage>
</organism>
<dbReference type="Pfam" id="PF01370">
    <property type="entry name" value="Epimerase"/>
    <property type="match status" value="1"/>
</dbReference>
<dbReference type="EMBL" id="CP119075">
    <property type="protein sequence ID" value="WED66351.1"/>
    <property type="molecule type" value="Genomic_DNA"/>
</dbReference>
<dbReference type="InterPro" id="IPR050177">
    <property type="entry name" value="Lipid_A_modif_metabolic_enz"/>
</dbReference>
<accession>A0AAF0CQY5</accession>
<dbReference type="PANTHER" id="PTHR43245:SF13">
    <property type="entry name" value="UDP-D-APIOSE_UDP-D-XYLOSE SYNTHASE 2"/>
    <property type="match status" value="1"/>
</dbReference>
<dbReference type="Proteomes" id="UP001218638">
    <property type="component" value="Chromosome"/>
</dbReference>
<evidence type="ECO:0000259" key="1">
    <source>
        <dbReference type="Pfam" id="PF01370"/>
    </source>
</evidence>
<dbReference type="SUPFAM" id="SSF51735">
    <property type="entry name" value="NAD(P)-binding Rossmann-fold domains"/>
    <property type="match status" value="1"/>
</dbReference>
<feature type="domain" description="NAD-dependent epimerase/dehydratase" evidence="1">
    <location>
        <begin position="3"/>
        <end position="214"/>
    </location>
</feature>
<evidence type="ECO:0000313" key="3">
    <source>
        <dbReference type="Proteomes" id="UP001218638"/>
    </source>
</evidence>
<gene>
    <name evidence="2" type="ORF">PXH66_05760</name>
</gene>
<reference evidence="2" key="1">
    <citation type="submission" date="2023-03" db="EMBL/GenBank/DDBJ databases">
        <title>Lomoglobus Profundus gen. nov., sp. nov., a novel member of the phylum Verrucomicrobia, isolated from deep-marine sediment of South China Sea.</title>
        <authorList>
            <person name="Ahmad T."/>
            <person name="Ishaq S.E."/>
            <person name="Wang F."/>
        </authorList>
    </citation>
    <scope>NUCLEOTIDE SEQUENCE</scope>
    <source>
        <strain evidence="2">LMO-M01</strain>
    </source>
</reference>